<organism evidence="1 2">
    <name type="scientific">Gossypium arboreum</name>
    <name type="common">Tree cotton</name>
    <name type="synonym">Gossypium nanking</name>
    <dbReference type="NCBI Taxonomy" id="29729"/>
    <lineage>
        <taxon>Eukaryota</taxon>
        <taxon>Viridiplantae</taxon>
        <taxon>Streptophyta</taxon>
        <taxon>Embryophyta</taxon>
        <taxon>Tracheophyta</taxon>
        <taxon>Spermatophyta</taxon>
        <taxon>Magnoliopsida</taxon>
        <taxon>eudicotyledons</taxon>
        <taxon>Gunneridae</taxon>
        <taxon>Pentapetalae</taxon>
        <taxon>rosids</taxon>
        <taxon>malvids</taxon>
        <taxon>Malvales</taxon>
        <taxon>Malvaceae</taxon>
        <taxon>Malvoideae</taxon>
        <taxon>Gossypium</taxon>
    </lineage>
</organism>
<dbReference type="AlphaFoldDB" id="A0A0B0P6W9"/>
<evidence type="ECO:0000313" key="2">
    <source>
        <dbReference type="Proteomes" id="UP000032142"/>
    </source>
</evidence>
<sequence>MNLLSGCQVSSGWRPSEILSHCRVNAIGISKS</sequence>
<keyword evidence="2" id="KW-1185">Reference proteome</keyword>
<reference evidence="2" key="1">
    <citation type="submission" date="2014-09" db="EMBL/GenBank/DDBJ databases">
        <authorList>
            <person name="Mudge J."/>
            <person name="Ramaraj T."/>
            <person name="Lindquist I.E."/>
            <person name="Bharti A.K."/>
            <person name="Sundararajan A."/>
            <person name="Cameron C.T."/>
            <person name="Woodward J.E."/>
            <person name="May G.D."/>
            <person name="Brubaker C."/>
            <person name="Broadhvest J."/>
            <person name="Wilkins T.A."/>
        </authorList>
    </citation>
    <scope>NUCLEOTIDE SEQUENCE</scope>
    <source>
        <strain evidence="2">cv. AKA8401</strain>
    </source>
</reference>
<protein>
    <submittedName>
        <fullName evidence="1">Uncharacterized protein</fullName>
    </submittedName>
</protein>
<gene>
    <name evidence="1" type="ORF">F383_25848</name>
</gene>
<proteinExistence type="predicted"/>
<dbReference type="Proteomes" id="UP000032142">
    <property type="component" value="Unassembled WGS sequence"/>
</dbReference>
<accession>A0A0B0P6W9</accession>
<evidence type="ECO:0000313" key="1">
    <source>
        <dbReference type="EMBL" id="KHG20652.1"/>
    </source>
</evidence>
<name>A0A0B0P6W9_GOSAR</name>
<dbReference type="EMBL" id="KN416292">
    <property type="protein sequence ID" value="KHG20652.1"/>
    <property type="molecule type" value="Genomic_DNA"/>
</dbReference>